<dbReference type="AlphaFoldDB" id="A0A0S7BH28"/>
<evidence type="ECO:0000313" key="4">
    <source>
        <dbReference type="Proteomes" id="UP000055060"/>
    </source>
</evidence>
<gene>
    <name evidence="3" type="ORF">LARV_01634</name>
</gene>
<keyword evidence="2" id="KW-0812">Transmembrane</keyword>
<keyword evidence="4" id="KW-1185">Reference proteome</keyword>
<accession>A0A0S7BH28</accession>
<dbReference type="STRING" id="360412.LARV_01634"/>
<name>A0A0S7BH28_9CHLR</name>
<feature type="region of interest" description="Disordered" evidence="1">
    <location>
        <begin position="51"/>
        <end position="80"/>
    </location>
</feature>
<sequence>MIFILSDLAHTPIPALLFSGLASIVLGCFLWWRDPRPPAQPSGRFRILKKRANSKEQAQGSPRRQNRNHEAEPPTPTRQE</sequence>
<reference evidence="3" key="1">
    <citation type="submission" date="2015-07" db="EMBL/GenBank/DDBJ databases">
        <title>Draft Genome Sequences of Anaerolinea thermolimosa IMO-1, Bellilinea caldifistulae GOMI-1, Leptolinea tardivitalis YMTK-2, Levilinea saccharolytica KIBI-1,Longilinea arvoryzae KOME-1, Previously Described as Members of the Anaerolineaceae (Chloroflexi).</title>
        <authorList>
            <person name="Sekiguchi Y."/>
            <person name="Ohashi A."/>
            <person name="Matsuura N."/>
            <person name="Tourlousse M.D."/>
        </authorList>
    </citation>
    <scope>NUCLEOTIDE SEQUENCE [LARGE SCALE GENOMIC DNA]</scope>
    <source>
        <strain evidence="3">KOME-1</strain>
    </source>
</reference>
<dbReference type="Proteomes" id="UP000055060">
    <property type="component" value="Unassembled WGS sequence"/>
</dbReference>
<keyword evidence="2" id="KW-1133">Transmembrane helix</keyword>
<proteinExistence type="predicted"/>
<protein>
    <submittedName>
        <fullName evidence="3">Uncharacterized protein</fullName>
    </submittedName>
</protein>
<feature type="transmembrane region" description="Helical" evidence="2">
    <location>
        <begin position="12"/>
        <end position="32"/>
    </location>
</feature>
<organism evidence="3">
    <name type="scientific">Longilinea arvoryzae</name>
    <dbReference type="NCBI Taxonomy" id="360412"/>
    <lineage>
        <taxon>Bacteria</taxon>
        <taxon>Bacillati</taxon>
        <taxon>Chloroflexota</taxon>
        <taxon>Anaerolineae</taxon>
        <taxon>Anaerolineales</taxon>
        <taxon>Anaerolineaceae</taxon>
        <taxon>Longilinea</taxon>
    </lineage>
</organism>
<evidence type="ECO:0000256" key="1">
    <source>
        <dbReference type="SAM" id="MobiDB-lite"/>
    </source>
</evidence>
<keyword evidence="2" id="KW-0472">Membrane</keyword>
<evidence type="ECO:0000313" key="3">
    <source>
        <dbReference type="EMBL" id="GAP13875.1"/>
    </source>
</evidence>
<evidence type="ECO:0000256" key="2">
    <source>
        <dbReference type="SAM" id="Phobius"/>
    </source>
</evidence>
<dbReference type="EMBL" id="DF967972">
    <property type="protein sequence ID" value="GAP13875.1"/>
    <property type="molecule type" value="Genomic_DNA"/>
</dbReference>